<evidence type="ECO:0000256" key="1">
    <source>
        <dbReference type="ARBA" id="ARBA00023002"/>
    </source>
</evidence>
<keyword evidence="5" id="KW-1185">Reference proteome</keyword>
<reference evidence="4 5" key="1">
    <citation type="submission" date="2019-07" db="EMBL/GenBank/DDBJ databases">
        <title>Annotation for the trematode Paragonimus westermani.</title>
        <authorList>
            <person name="Choi Y.-J."/>
        </authorList>
    </citation>
    <scope>NUCLEOTIDE SEQUENCE [LARGE SCALE GENOMIC DNA]</scope>
    <source>
        <strain evidence="4">180907_Pwestermani</strain>
    </source>
</reference>
<dbReference type="AlphaFoldDB" id="A0A8T0DBX3"/>
<keyword evidence="1" id="KW-0560">Oxidoreductase</keyword>
<feature type="compositionally biased region" description="Polar residues" evidence="3">
    <location>
        <begin position="263"/>
        <end position="281"/>
    </location>
</feature>
<dbReference type="OrthoDB" id="6235666at2759"/>
<dbReference type="GO" id="GO:0016618">
    <property type="term" value="F:hydroxypyruvate reductase [NAD(P)H] activity"/>
    <property type="evidence" value="ECO:0007669"/>
    <property type="project" value="TreeGrafter"/>
</dbReference>
<gene>
    <name evidence="4" type="ORF">P879_08513</name>
</gene>
<dbReference type="GO" id="GO:0005829">
    <property type="term" value="C:cytosol"/>
    <property type="evidence" value="ECO:0007669"/>
    <property type="project" value="TreeGrafter"/>
</dbReference>
<evidence type="ECO:0000313" key="5">
    <source>
        <dbReference type="Proteomes" id="UP000699462"/>
    </source>
</evidence>
<sequence length="467" mass="52974">MYKCSERSTTNFKTNNKTHETKTEYSMESKRLIRPLNAYILVPDRLCNASTNGATPCTPCLADLLMKTLEQQASSITDTQFVPVNWLNIRLDPQIVVSVVAAVLPILDFKTNAYRFEQKHALGHKTRVRSSPLLIETLECVQSWEWKRLVNLQTVLIVPWPDPPAEVFHHAQQNFSSPPKMYTRSMSSGRYVTLGSPFSCFRKYFVNMDELKTTGCQVIFLEDWFTQSSAELAVALLTCLSRGVLKGKSFSKRVYKKSHKSRASSNQNNAERSTNAETPAVQTSVRQMYNSRIGLVGLQSEVSSKIAHIAYHGLHMEVAYYERHPLPSVSYTYFDDMKSLVSNSDIVILADDTVNEIPSKIIRAARNNQLTFRHAIRPRIWLDQKQFAHFRPHALLVCVTKIQCIDFPALSLALRYGQLGGAGVTMPTVWFTQISELDRDQTTFSYESCPFAYKRSIGTDEVPTSKT</sequence>
<comment type="caution">
    <text evidence="4">The sequence shown here is derived from an EMBL/GenBank/DDBJ whole genome shotgun (WGS) entry which is preliminary data.</text>
</comment>
<accession>A0A8T0DBX3</accession>
<dbReference type="Proteomes" id="UP000699462">
    <property type="component" value="Unassembled WGS sequence"/>
</dbReference>
<dbReference type="GO" id="GO:0030267">
    <property type="term" value="F:glyoxylate reductase (NADPH) activity"/>
    <property type="evidence" value="ECO:0007669"/>
    <property type="project" value="TreeGrafter"/>
</dbReference>
<keyword evidence="2" id="KW-0520">NAD</keyword>
<dbReference type="Gene3D" id="3.40.50.720">
    <property type="entry name" value="NAD(P)-binding Rossmann-like Domain"/>
    <property type="match status" value="1"/>
</dbReference>
<evidence type="ECO:0000313" key="4">
    <source>
        <dbReference type="EMBL" id="KAF8564942.1"/>
    </source>
</evidence>
<evidence type="ECO:0000256" key="2">
    <source>
        <dbReference type="ARBA" id="ARBA00023027"/>
    </source>
</evidence>
<dbReference type="InterPro" id="IPR050223">
    <property type="entry name" value="D-isomer_2-hydroxyacid_DH"/>
</dbReference>
<dbReference type="PANTHER" id="PTHR10996:SF178">
    <property type="entry name" value="2-HYDROXYACID DEHYDROGENASE YGL185C-RELATED"/>
    <property type="match status" value="1"/>
</dbReference>
<dbReference type="SUPFAM" id="SSF51735">
    <property type="entry name" value="NAD(P)-binding Rossmann-fold domains"/>
    <property type="match status" value="1"/>
</dbReference>
<dbReference type="EMBL" id="JTDF01007608">
    <property type="protein sequence ID" value="KAF8564942.1"/>
    <property type="molecule type" value="Genomic_DNA"/>
</dbReference>
<evidence type="ECO:0008006" key="6">
    <source>
        <dbReference type="Google" id="ProtNLM"/>
    </source>
</evidence>
<dbReference type="PANTHER" id="PTHR10996">
    <property type="entry name" value="2-HYDROXYACID DEHYDROGENASE-RELATED"/>
    <property type="match status" value="1"/>
</dbReference>
<dbReference type="InterPro" id="IPR036291">
    <property type="entry name" value="NAD(P)-bd_dom_sf"/>
</dbReference>
<protein>
    <recommendedName>
        <fullName evidence="6">D-isomer specific 2-hydroxyacid dehydrogenase NAD-binding domain-containing protein</fullName>
    </recommendedName>
</protein>
<name>A0A8T0DBX3_9TREM</name>
<feature type="region of interest" description="Disordered" evidence="3">
    <location>
        <begin position="256"/>
        <end position="281"/>
    </location>
</feature>
<proteinExistence type="predicted"/>
<evidence type="ECO:0000256" key="3">
    <source>
        <dbReference type="SAM" id="MobiDB-lite"/>
    </source>
</evidence>
<organism evidence="4 5">
    <name type="scientific">Paragonimus westermani</name>
    <dbReference type="NCBI Taxonomy" id="34504"/>
    <lineage>
        <taxon>Eukaryota</taxon>
        <taxon>Metazoa</taxon>
        <taxon>Spiralia</taxon>
        <taxon>Lophotrochozoa</taxon>
        <taxon>Platyhelminthes</taxon>
        <taxon>Trematoda</taxon>
        <taxon>Digenea</taxon>
        <taxon>Plagiorchiida</taxon>
        <taxon>Troglotremata</taxon>
        <taxon>Troglotrematidae</taxon>
        <taxon>Paragonimus</taxon>
    </lineage>
</organism>